<keyword evidence="9" id="KW-0418">Kinase</keyword>
<keyword evidence="15" id="KW-1185">Reference proteome</keyword>
<dbReference type="PANTHER" id="PTHR45528">
    <property type="entry name" value="SENSOR HISTIDINE KINASE CPXA"/>
    <property type="match status" value="1"/>
</dbReference>
<dbReference type="InterPro" id="IPR029016">
    <property type="entry name" value="GAF-like_dom_sf"/>
</dbReference>
<keyword evidence="8" id="KW-0547">Nucleotide-binding</keyword>
<evidence type="ECO:0000256" key="3">
    <source>
        <dbReference type="ARBA" id="ARBA00012438"/>
    </source>
</evidence>
<dbReference type="EC" id="2.7.13.3" evidence="3"/>
<protein>
    <recommendedName>
        <fullName evidence="3">histidine kinase</fullName>
        <ecNumber evidence="3">2.7.13.3</ecNumber>
    </recommendedName>
</protein>
<evidence type="ECO:0000256" key="8">
    <source>
        <dbReference type="ARBA" id="ARBA00022741"/>
    </source>
</evidence>
<evidence type="ECO:0000256" key="6">
    <source>
        <dbReference type="ARBA" id="ARBA00022679"/>
    </source>
</evidence>
<evidence type="ECO:0000313" key="15">
    <source>
        <dbReference type="Proteomes" id="UP001517367"/>
    </source>
</evidence>
<evidence type="ECO:0000313" key="14">
    <source>
        <dbReference type="EMBL" id="MFN0291693.1"/>
    </source>
</evidence>
<evidence type="ECO:0000256" key="9">
    <source>
        <dbReference type="ARBA" id="ARBA00022777"/>
    </source>
</evidence>
<dbReference type="Gene3D" id="1.10.287.130">
    <property type="match status" value="1"/>
</dbReference>
<dbReference type="SUPFAM" id="SSF47384">
    <property type="entry name" value="Homodimeric domain of signal transducing histidine kinase"/>
    <property type="match status" value="1"/>
</dbReference>
<name>A0ABW9JKG5_9SPHI</name>
<dbReference type="CDD" id="cd00082">
    <property type="entry name" value="HisKA"/>
    <property type="match status" value="1"/>
</dbReference>
<keyword evidence="12" id="KW-0902">Two-component regulatory system</keyword>
<sequence length="329" mass="37451">MNKFEITKNTSLARSLNLLNQLLIKSLDFSTSFTIIVNERQAFIYPEHQEEELNHFKEDTLQEILDRKDVSTWSTPILKDPTLEVNYFSTPLVSFTGNRIGALILAHNKTQTFTTDEISTLSHFAQITANIIEKDLESQTIQQTFSDFLHRTIHDLKNPLTSIALTAELLKKKSEDPKMVIGFSDKLDRASKRLFSNMEDIKTIFPLVDQSSFKLSIAEINLSALLSDIKISCPAIYINIKKDNPVVIYGDYPRLKQAITQLITANHCPTVDIDLYTTENNVEINISGAEINDFNHTAFLIGKLLIEMHRGKVENRESSYIISFPLEKP</sequence>
<dbReference type="SUPFAM" id="SSF55781">
    <property type="entry name" value="GAF domain-like"/>
    <property type="match status" value="1"/>
</dbReference>
<evidence type="ECO:0000256" key="11">
    <source>
        <dbReference type="ARBA" id="ARBA00022989"/>
    </source>
</evidence>
<evidence type="ECO:0000256" key="10">
    <source>
        <dbReference type="ARBA" id="ARBA00022840"/>
    </source>
</evidence>
<accession>A0ABW9JKG5</accession>
<dbReference type="InterPro" id="IPR003661">
    <property type="entry name" value="HisK_dim/P_dom"/>
</dbReference>
<evidence type="ECO:0000256" key="12">
    <source>
        <dbReference type="ARBA" id="ARBA00023012"/>
    </source>
</evidence>
<organism evidence="14 15">
    <name type="scientific">Pedobacter helvus</name>
    <dbReference type="NCBI Taxonomy" id="2563444"/>
    <lineage>
        <taxon>Bacteria</taxon>
        <taxon>Pseudomonadati</taxon>
        <taxon>Bacteroidota</taxon>
        <taxon>Sphingobacteriia</taxon>
        <taxon>Sphingobacteriales</taxon>
        <taxon>Sphingobacteriaceae</taxon>
        <taxon>Pedobacter</taxon>
    </lineage>
</organism>
<comment type="caution">
    <text evidence="14">The sequence shown here is derived from an EMBL/GenBank/DDBJ whole genome shotgun (WGS) entry which is preliminary data.</text>
</comment>
<dbReference type="RefSeq" id="WP_138730543.1">
    <property type="nucleotide sequence ID" value="NZ_SRMP02000013.1"/>
</dbReference>
<keyword evidence="4" id="KW-1003">Cell membrane</keyword>
<gene>
    <name evidence="14" type="ORF">E5L68_009820</name>
</gene>
<dbReference type="InterPro" id="IPR036097">
    <property type="entry name" value="HisK_dim/P_sf"/>
</dbReference>
<keyword evidence="13" id="KW-0472">Membrane</keyword>
<keyword evidence="6" id="KW-0808">Transferase</keyword>
<evidence type="ECO:0000256" key="5">
    <source>
        <dbReference type="ARBA" id="ARBA00022553"/>
    </source>
</evidence>
<reference evidence="14 15" key="1">
    <citation type="submission" date="2024-12" db="EMBL/GenBank/DDBJ databases">
        <authorList>
            <person name="Hu S."/>
        </authorList>
    </citation>
    <scope>NUCLEOTIDE SEQUENCE [LARGE SCALE GENOMIC DNA]</scope>
    <source>
        <strain evidence="14 15">P-25</strain>
    </source>
</reference>
<evidence type="ECO:0000256" key="13">
    <source>
        <dbReference type="ARBA" id="ARBA00023136"/>
    </source>
</evidence>
<comment type="catalytic activity">
    <reaction evidence="1">
        <text>ATP + protein L-histidine = ADP + protein N-phospho-L-histidine.</text>
        <dbReference type="EC" id="2.7.13.3"/>
    </reaction>
</comment>
<dbReference type="PANTHER" id="PTHR45528:SF1">
    <property type="entry name" value="SENSOR HISTIDINE KINASE CPXA"/>
    <property type="match status" value="1"/>
</dbReference>
<evidence type="ECO:0000256" key="4">
    <source>
        <dbReference type="ARBA" id="ARBA00022475"/>
    </source>
</evidence>
<comment type="subcellular location">
    <subcellularLocation>
        <location evidence="2">Cell membrane</location>
        <topology evidence="2">Multi-pass membrane protein</topology>
    </subcellularLocation>
</comment>
<keyword evidence="10" id="KW-0067">ATP-binding</keyword>
<keyword evidence="11" id="KW-1133">Transmembrane helix</keyword>
<evidence type="ECO:0000256" key="7">
    <source>
        <dbReference type="ARBA" id="ARBA00022692"/>
    </source>
</evidence>
<evidence type="ECO:0000256" key="2">
    <source>
        <dbReference type="ARBA" id="ARBA00004651"/>
    </source>
</evidence>
<dbReference type="Gene3D" id="3.30.450.40">
    <property type="match status" value="1"/>
</dbReference>
<evidence type="ECO:0000256" key="1">
    <source>
        <dbReference type="ARBA" id="ARBA00000085"/>
    </source>
</evidence>
<keyword evidence="7" id="KW-0812">Transmembrane</keyword>
<dbReference type="EMBL" id="SRMP02000013">
    <property type="protein sequence ID" value="MFN0291693.1"/>
    <property type="molecule type" value="Genomic_DNA"/>
</dbReference>
<keyword evidence="5" id="KW-0597">Phosphoprotein</keyword>
<dbReference type="Proteomes" id="UP001517367">
    <property type="component" value="Unassembled WGS sequence"/>
</dbReference>
<dbReference type="InterPro" id="IPR050398">
    <property type="entry name" value="HssS/ArlS-like"/>
</dbReference>
<proteinExistence type="predicted"/>